<dbReference type="InterPro" id="IPR028082">
    <property type="entry name" value="Peripla_BP_I"/>
</dbReference>
<dbReference type="PANTHER" id="PTHR43818:SF1">
    <property type="entry name" value="GLYCOSYL HYDROLASE FAMILY 109 PROTEIN"/>
    <property type="match status" value="1"/>
</dbReference>
<dbReference type="Gene3D" id="3.40.50.720">
    <property type="entry name" value="NAD(P)-binding Rossmann-like Domain"/>
    <property type="match status" value="1"/>
</dbReference>
<dbReference type="SUPFAM" id="SSF51735">
    <property type="entry name" value="NAD(P)-binding Rossmann-fold domains"/>
    <property type="match status" value="1"/>
</dbReference>
<reference evidence="2" key="1">
    <citation type="submission" date="2020-08" db="EMBL/GenBank/DDBJ databases">
        <title>Genome public.</title>
        <authorList>
            <person name="Liu C."/>
            <person name="Sun Q."/>
        </authorList>
    </citation>
    <scope>NUCLEOTIDE SEQUENCE</scope>
    <source>
        <strain evidence="2">NSJ-32</strain>
    </source>
</reference>
<dbReference type="InterPro" id="IPR025997">
    <property type="entry name" value="SBP_2_dom"/>
</dbReference>
<dbReference type="PROSITE" id="PS50932">
    <property type="entry name" value="HTH_LACI_2"/>
    <property type="match status" value="1"/>
</dbReference>
<evidence type="ECO:0000259" key="1">
    <source>
        <dbReference type="PROSITE" id="PS50932"/>
    </source>
</evidence>
<dbReference type="Pfam" id="PF13407">
    <property type="entry name" value="Peripla_BP_4"/>
    <property type="match status" value="1"/>
</dbReference>
<dbReference type="GO" id="GO:0006355">
    <property type="term" value="P:regulation of DNA-templated transcription"/>
    <property type="evidence" value="ECO:0007669"/>
    <property type="project" value="InterPro"/>
</dbReference>
<dbReference type="InterPro" id="IPR010982">
    <property type="entry name" value="Lambda_DNA-bd_dom_sf"/>
</dbReference>
<accession>A0A926DMX4</accession>
<dbReference type="RefSeq" id="WP_249289081.1">
    <property type="nucleotide sequence ID" value="NZ_JACRSQ010000001.1"/>
</dbReference>
<dbReference type="SUPFAM" id="SSF55347">
    <property type="entry name" value="Glyceraldehyde-3-phosphate dehydrogenase-like, C-terminal domain"/>
    <property type="match status" value="1"/>
</dbReference>
<dbReference type="SMART" id="SM00354">
    <property type="entry name" value="HTH_LACI"/>
    <property type="match status" value="1"/>
</dbReference>
<dbReference type="InterPro" id="IPR036291">
    <property type="entry name" value="NAD(P)-bd_dom_sf"/>
</dbReference>
<dbReference type="AlphaFoldDB" id="A0A926DMX4"/>
<sequence>MKITMEQIAKEASVSRSTVSKALNNCVNVDRETKSRILAIAKAYGYATRHMEETGYAIAAVLPVNPSYFWREAMVGLREALLDAPDCTCIYALYSALNQEKEFLQCLEDAVRKSTKVLIAAAPSSDLVRQRLEDIARERCVILLNEGPAAENTYYVGMNAYEDGWGLAHRCASLLKTHSRILMVRCAETNHRTERRNAGFWDGVRTFAPQSHLVGAIAANLESKTVAAELARELAATYGGKIDCVYADTGILPQVCLALLKTRLPGIICLGYENPKQNSEYFQAGMLVGVMEQDIRQQGRACMEAACAYVTTGQRPIPEQWVPSKFYNGGKTMKKKVRVGVFGAYRGRTMIEMLAQYEDAELVAICDKYEPALENCRRLIEKTDSKVTLYTDFEDFFSHDMDAVVLANYANEHAPYAIRLLQSGRHVASEVLPTKNLAEAVALVEAVETSGKVYAYLENYCYFPATREMRRLYREGKLGEFTHGEGEYVHNCESIWPSITYGEPEHWRNTMFSTFYCTHSFGPIVHITGLRPSRVIGIENNPAERMLKLGSRSAEAAMEIVEMENGAMVKSIHGNLVREPSSIWYSIYGNKGMAESNRWEEGVNVVNLYEAETDKRTVYKPGAATASKLAERILGHGGSDFYTVHYFIQKILGNPEGEESIGVYEALDMSLPGLLAMRSILRGNIPLAVPNFRNPGEREIYRQDSASTFAGAEDRLPACGKEGFAVPEGTYERVRKQWLEKERKAGQE</sequence>
<name>A0A926DMX4_9FIRM</name>
<dbReference type="SUPFAM" id="SSF53822">
    <property type="entry name" value="Periplasmic binding protein-like I"/>
    <property type="match status" value="1"/>
</dbReference>
<dbReference type="Gene3D" id="1.10.260.40">
    <property type="entry name" value="lambda repressor-like DNA-binding domains"/>
    <property type="match status" value="1"/>
</dbReference>
<dbReference type="Pfam" id="PF00356">
    <property type="entry name" value="LacI"/>
    <property type="match status" value="1"/>
</dbReference>
<dbReference type="InterPro" id="IPR000843">
    <property type="entry name" value="HTH_LacI"/>
</dbReference>
<evidence type="ECO:0000313" key="3">
    <source>
        <dbReference type="Proteomes" id="UP000657006"/>
    </source>
</evidence>
<dbReference type="Proteomes" id="UP000657006">
    <property type="component" value="Unassembled WGS sequence"/>
</dbReference>
<dbReference type="Pfam" id="PF01408">
    <property type="entry name" value="GFO_IDH_MocA"/>
    <property type="match status" value="1"/>
</dbReference>
<keyword evidence="3" id="KW-1185">Reference proteome</keyword>
<gene>
    <name evidence="2" type="ORF">H8730_00075</name>
</gene>
<proteinExistence type="predicted"/>
<dbReference type="SUPFAM" id="SSF47413">
    <property type="entry name" value="lambda repressor-like DNA-binding domains"/>
    <property type="match status" value="1"/>
</dbReference>
<comment type="caution">
    <text evidence="2">The sequence shown here is derived from an EMBL/GenBank/DDBJ whole genome shotgun (WGS) entry which is preliminary data.</text>
</comment>
<dbReference type="EMBL" id="JACRSQ010000001">
    <property type="protein sequence ID" value="MBC8541945.1"/>
    <property type="molecule type" value="Genomic_DNA"/>
</dbReference>
<dbReference type="GO" id="GO:0003677">
    <property type="term" value="F:DNA binding"/>
    <property type="evidence" value="ECO:0007669"/>
    <property type="project" value="InterPro"/>
</dbReference>
<dbReference type="GO" id="GO:0000166">
    <property type="term" value="F:nucleotide binding"/>
    <property type="evidence" value="ECO:0007669"/>
    <property type="project" value="InterPro"/>
</dbReference>
<dbReference type="PANTHER" id="PTHR43818">
    <property type="entry name" value="BCDNA.GH03377"/>
    <property type="match status" value="1"/>
</dbReference>
<dbReference type="Gene3D" id="3.40.50.2300">
    <property type="match status" value="2"/>
</dbReference>
<organism evidence="2 3">
    <name type="scientific">Bianquea renquensis</name>
    <dbReference type="NCBI Taxonomy" id="2763661"/>
    <lineage>
        <taxon>Bacteria</taxon>
        <taxon>Bacillati</taxon>
        <taxon>Bacillota</taxon>
        <taxon>Clostridia</taxon>
        <taxon>Eubacteriales</taxon>
        <taxon>Bianqueaceae</taxon>
        <taxon>Bianquea</taxon>
    </lineage>
</organism>
<feature type="domain" description="HTH lacI-type" evidence="1">
    <location>
        <begin position="3"/>
        <end position="46"/>
    </location>
</feature>
<dbReference type="CDD" id="cd01392">
    <property type="entry name" value="HTH_LacI"/>
    <property type="match status" value="1"/>
</dbReference>
<dbReference type="Gene3D" id="3.30.360.10">
    <property type="entry name" value="Dihydrodipicolinate Reductase, domain 2"/>
    <property type="match status" value="1"/>
</dbReference>
<dbReference type="InterPro" id="IPR050463">
    <property type="entry name" value="Gfo/Idh/MocA_oxidrdct_glycsds"/>
</dbReference>
<evidence type="ECO:0000313" key="2">
    <source>
        <dbReference type="EMBL" id="MBC8541945.1"/>
    </source>
</evidence>
<dbReference type="InterPro" id="IPR000683">
    <property type="entry name" value="Gfo/Idh/MocA-like_OxRdtase_N"/>
</dbReference>
<protein>
    <submittedName>
        <fullName evidence="2">Substrate-binding domain-containing protein</fullName>
    </submittedName>
</protein>